<evidence type="ECO:0000313" key="2">
    <source>
        <dbReference type="Proteomes" id="UP001060215"/>
    </source>
</evidence>
<sequence>MNDQENTVQVLLERLKESLSLTLDHFYPLVGRLATSKQENPHHYSIYIDNDNSPGAKFIYAAVNLTVSDILSPVDVPLVVQSFFDHDRAINHDGHTLSLLSIQLTELVDGIFIECSINHVVVDGTSYWHFFNTWSDIFMRNNSSISRPPVLNRYGPVLNLPFTHHDQFISRYEAPPLRERFFHLSSESIAKLKAKANGECQTNRISSLQSMSALIWRCITRTCRLPYNQKTSCIMSMNIRTQIEPQLPEGYFGNSVQTVRGIAKAGELLEQGLGWAAWRLREAVADHNNKAEWMKTPLIIRRCESVDPCDILVSSSPRFEIFENEFGMGRAMAIRSGYANKFDGKVNMYPGYEGGGSMDLEVCLLPELMRDLESDGEFMNAVGV</sequence>
<organism evidence="1 2">
    <name type="scientific">Camellia lanceoleosa</name>
    <dbReference type="NCBI Taxonomy" id="1840588"/>
    <lineage>
        <taxon>Eukaryota</taxon>
        <taxon>Viridiplantae</taxon>
        <taxon>Streptophyta</taxon>
        <taxon>Embryophyta</taxon>
        <taxon>Tracheophyta</taxon>
        <taxon>Spermatophyta</taxon>
        <taxon>Magnoliopsida</taxon>
        <taxon>eudicotyledons</taxon>
        <taxon>Gunneridae</taxon>
        <taxon>Pentapetalae</taxon>
        <taxon>asterids</taxon>
        <taxon>Ericales</taxon>
        <taxon>Theaceae</taxon>
        <taxon>Camellia</taxon>
    </lineage>
</organism>
<keyword evidence="2" id="KW-1185">Reference proteome</keyword>
<comment type="caution">
    <text evidence="1">The sequence shown here is derived from an EMBL/GenBank/DDBJ whole genome shotgun (WGS) entry which is preliminary data.</text>
</comment>
<protein>
    <submittedName>
        <fullName evidence="1">Acetyltransferase</fullName>
    </submittedName>
</protein>
<gene>
    <name evidence="1" type="ORF">LOK49_LG03G00660</name>
</gene>
<name>A0ACC0IHC3_9ERIC</name>
<dbReference type="EMBL" id="CM045763">
    <property type="protein sequence ID" value="KAI8024267.1"/>
    <property type="molecule type" value="Genomic_DNA"/>
</dbReference>
<reference evidence="1 2" key="1">
    <citation type="journal article" date="2022" name="Plant J.">
        <title>Chromosome-level genome of Camellia lanceoleosa provides a valuable resource for understanding genome evolution and self-incompatibility.</title>
        <authorList>
            <person name="Gong W."/>
            <person name="Xiao S."/>
            <person name="Wang L."/>
            <person name="Liao Z."/>
            <person name="Chang Y."/>
            <person name="Mo W."/>
            <person name="Hu G."/>
            <person name="Li W."/>
            <person name="Zhao G."/>
            <person name="Zhu H."/>
            <person name="Hu X."/>
            <person name="Ji K."/>
            <person name="Xiang X."/>
            <person name="Song Q."/>
            <person name="Yuan D."/>
            <person name="Jin S."/>
            <person name="Zhang L."/>
        </authorList>
    </citation>
    <scope>NUCLEOTIDE SEQUENCE [LARGE SCALE GENOMIC DNA]</scope>
    <source>
        <strain evidence="1">SQ_2022a</strain>
    </source>
</reference>
<accession>A0ACC0IHC3</accession>
<proteinExistence type="predicted"/>
<evidence type="ECO:0000313" key="1">
    <source>
        <dbReference type="EMBL" id="KAI8024267.1"/>
    </source>
</evidence>
<dbReference type="Proteomes" id="UP001060215">
    <property type="component" value="Chromosome 6"/>
</dbReference>